<keyword evidence="2" id="KW-1185">Reference proteome</keyword>
<evidence type="ECO:0000313" key="1">
    <source>
        <dbReference type="EMBL" id="EMI58120.1"/>
    </source>
</evidence>
<protein>
    <submittedName>
        <fullName evidence="1">Uncharacterized protein</fullName>
    </submittedName>
</protein>
<gene>
    <name evidence="1" type="ORF">RSSM_00438</name>
</gene>
<dbReference type="Proteomes" id="UP000011885">
    <property type="component" value="Unassembled WGS sequence"/>
</dbReference>
<dbReference type="AlphaFoldDB" id="M5U9M4"/>
<comment type="caution">
    <text evidence="1">The sequence shown here is derived from an EMBL/GenBank/DDBJ whole genome shotgun (WGS) entry which is preliminary data.</text>
</comment>
<dbReference type="RefSeq" id="WP_008673934.1">
    <property type="nucleotide sequence ID" value="NZ_ANOH01000041.1"/>
</dbReference>
<dbReference type="EMBL" id="ANOH01000041">
    <property type="protein sequence ID" value="EMI58120.1"/>
    <property type="molecule type" value="Genomic_DNA"/>
</dbReference>
<sequence length="149" mass="15811">MLRSLGNTSCDVELRLFAADCAARVLPFLTEPEFSAAICASREYAIGNITPNELDAIVSAAASLLTEHVIQPSVRDFAGSAVVGASSSHPPTADKVWNSVSCALQAVACAAAELADDDYYDSVYDSALAAEVVVQSELLRTRMDMPRLK</sequence>
<accession>M5U9M4</accession>
<name>M5U9M4_9BACT</name>
<proteinExistence type="predicted"/>
<evidence type="ECO:0000313" key="2">
    <source>
        <dbReference type="Proteomes" id="UP000011885"/>
    </source>
</evidence>
<organism evidence="1 2">
    <name type="scientific">Rhodopirellula sallentina SM41</name>
    <dbReference type="NCBI Taxonomy" id="1263870"/>
    <lineage>
        <taxon>Bacteria</taxon>
        <taxon>Pseudomonadati</taxon>
        <taxon>Planctomycetota</taxon>
        <taxon>Planctomycetia</taxon>
        <taxon>Pirellulales</taxon>
        <taxon>Pirellulaceae</taxon>
        <taxon>Rhodopirellula</taxon>
    </lineage>
</organism>
<dbReference type="PATRIC" id="fig|1263870.3.peg.479"/>
<reference evidence="1 2" key="1">
    <citation type="journal article" date="2013" name="Mar. Genomics">
        <title>Expression of sulfatases in Rhodopirellula baltica and the diversity of sulfatases in the genus Rhodopirellula.</title>
        <authorList>
            <person name="Wegner C.E."/>
            <person name="Richter-Heitmann T."/>
            <person name="Klindworth A."/>
            <person name="Klockow C."/>
            <person name="Richter M."/>
            <person name="Achstetter T."/>
            <person name="Glockner F.O."/>
            <person name="Harder J."/>
        </authorList>
    </citation>
    <scope>NUCLEOTIDE SEQUENCE [LARGE SCALE GENOMIC DNA]</scope>
    <source>
        <strain evidence="1 2">SM41</strain>
    </source>
</reference>